<reference evidence="1" key="2">
    <citation type="submission" date="2023-06" db="EMBL/GenBank/DDBJ databases">
        <title>Long-read-based genome assembly of the green algal bacterivore Cymbomonas tetramitiformis.</title>
        <authorList>
            <person name="Gyaltshen Y."/>
            <person name="Rozenberg A."/>
            <person name="Paasch A."/>
            <person name="Burns J.A."/>
            <person name="Warring S."/>
            <person name="Larson R."/>
            <person name="Maurer-Alcala X."/>
            <person name="Dacks J."/>
            <person name="Kim E."/>
        </authorList>
    </citation>
    <scope>NUCLEOTIDE SEQUENCE</scope>
    <source>
        <strain evidence="1">PLY_AMNH</strain>
    </source>
</reference>
<protein>
    <submittedName>
        <fullName evidence="1">Uncharacterized protein</fullName>
    </submittedName>
</protein>
<proteinExistence type="predicted"/>
<dbReference type="Proteomes" id="UP001190700">
    <property type="component" value="Unassembled WGS sequence"/>
</dbReference>
<evidence type="ECO:0000313" key="3">
    <source>
        <dbReference type="Proteomes" id="UP001190700"/>
    </source>
</evidence>
<sequence length="164" mass="19003">MSFAAIENSATMHMGIGRTIGAMVSGAARSATISTKTIKDCFHNIRHDLRAGTFKDWLKLHEKERKLYKGKDKPMKKLFEDLCDKYTAAPCSEENTRCEEYLTFIVEHMLTAYLEDTKFNPTEKLKKWENVQHFFMCDDKSKNPKFVCNKMPQIFEKTFGKSDP</sequence>
<dbReference type="AlphaFoldDB" id="A0AAE0GQX4"/>
<dbReference type="EMBL" id="LGRX02003240">
    <property type="protein sequence ID" value="KAK3282553.1"/>
    <property type="molecule type" value="Genomic_DNA"/>
</dbReference>
<organism evidence="1 3">
    <name type="scientific">Cymbomonas tetramitiformis</name>
    <dbReference type="NCBI Taxonomy" id="36881"/>
    <lineage>
        <taxon>Eukaryota</taxon>
        <taxon>Viridiplantae</taxon>
        <taxon>Chlorophyta</taxon>
        <taxon>Pyramimonadophyceae</taxon>
        <taxon>Pyramimonadales</taxon>
        <taxon>Pyramimonadaceae</taxon>
        <taxon>Cymbomonas</taxon>
    </lineage>
</organism>
<keyword evidence="3" id="KW-1185">Reference proteome</keyword>
<reference evidence="1 3" key="1">
    <citation type="journal article" date="2015" name="Genome Biol. Evol.">
        <title>Comparative Genomics of a Bacterivorous Green Alga Reveals Evolutionary Causalities and Consequences of Phago-Mixotrophic Mode of Nutrition.</title>
        <authorList>
            <person name="Burns J.A."/>
            <person name="Paasch A."/>
            <person name="Narechania A."/>
            <person name="Kim E."/>
        </authorList>
    </citation>
    <scope>NUCLEOTIDE SEQUENCE [LARGE SCALE GENOMIC DNA]</scope>
    <source>
        <strain evidence="1">PLY_AMNH</strain>
    </source>
</reference>
<comment type="caution">
    <text evidence="1">The sequence shown here is derived from an EMBL/GenBank/DDBJ whole genome shotgun (WGS) entry which is preliminary data.</text>
</comment>
<evidence type="ECO:0000313" key="1">
    <source>
        <dbReference type="EMBL" id="KAK3282553.1"/>
    </source>
</evidence>
<accession>A0AAE0GQX4</accession>
<gene>
    <name evidence="2" type="ORF">CYMTET_5657</name>
    <name evidence="1" type="ORF">CYMTET_9709</name>
</gene>
<dbReference type="EMBL" id="LGRX02001124">
    <property type="protein sequence ID" value="KAK3286806.1"/>
    <property type="molecule type" value="Genomic_DNA"/>
</dbReference>
<evidence type="ECO:0000313" key="2">
    <source>
        <dbReference type="EMBL" id="KAK3286806.1"/>
    </source>
</evidence>
<name>A0AAE0GQX4_9CHLO</name>